<evidence type="ECO:0000313" key="2">
    <source>
        <dbReference type="Proteomes" id="UP000789901"/>
    </source>
</evidence>
<dbReference type="Proteomes" id="UP000789901">
    <property type="component" value="Unassembled WGS sequence"/>
</dbReference>
<accession>A0ABN7X8C7</accession>
<sequence>VLLHRVLVRFFRGLGSDVEAALGLVVLKSFLKLGLFYNQEVWVK</sequence>
<gene>
    <name evidence="1" type="ORF">GMARGA_LOCUS40304</name>
</gene>
<protein>
    <submittedName>
        <fullName evidence="1">36683_t:CDS:1</fullName>
    </submittedName>
</protein>
<name>A0ABN7X8C7_GIGMA</name>
<proteinExistence type="predicted"/>
<evidence type="ECO:0000313" key="1">
    <source>
        <dbReference type="EMBL" id="CAG8850618.1"/>
    </source>
</evidence>
<feature type="non-terminal residue" evidence="1">
    <location>
        <position position="1"/>
    </location>
</feature>
<organism evidence="1 2">
    <name type="scientific">Gigaspora margarita</name>
    <dbReference type="NCBI Taxonomy" id="4874"/>
    <lineage>
        <taxon>Eukaryota</taxon>
        <taxon>Fungi</taxon>
        <taxon>Fungi incertae sedis</taxon>
        <taxon>Mucoromycota</taxon>
        <taxon>Glomeromycotina</taxon>
        <taxon>Glomeromycetes</taxon>
        <taxon>Diversisporales</taxon>
        <taxon>Gigasporaceae</taxon>
        <taxon>Gigaspora</taxon>
    </lineage>
</organism>
<comment type="caution">
    <text evidence="1">The sequence shown here is derived from an EMBL/GenBank/DDBJ whole genome shotgun (WGS) entry which is preliminary data.</text>
</comment>
<feature type="non-terminal residue" evidence="1">
    <location>
        <position position="44"/>
    </location>
</feature>
<keyword evidence="2" id="KW-1185">Reference proteome</keyword>
<dbReference type="EMBL" id="CAJVQB010102025">
    <property type="protein sequence ID" value="CAG8850618.1"/>
    <property type="molecule type" value="Genomic_DNA"/>
</dbReference>
<reference evidence="1 2" key="1">
    <citation type="submission" date="2021-06" db="EMBL/GenBank/DDBJ databases">
        <authorList>
            <person name="Kallberg Y."/>
            <person name="Tangrot J."/>
            <person name="Rosling A."/>
        </authorList>
    </citation>
    <scope>NUCLEOTIDE SEQUENCE [LARGE SCALE GENOMIC DNA]</scope>
    <source>
        <strain evidence="1 2">120-4 pot B 10/14</strain>
    </source>
</reference>